<protein>
    <submittedName>
        <fullName evidence="1">Uncharacterized protein</fullName>
    </submittedName>
</protein>
<comment type="caution">
    <text evidence="1">The sequence shown here is derived from an EMBL/GenBank/DDBJ whole genome shotgun (WGS) entry which is preliminary data.</text>
</comment>
<sequence>MTCYDDKISDGNLGVLRKFSVRLWVLHVARRNDDYNLMESELVEKATTHIHSLVLKPRIWKWVSLSFYPFMGKVPTCDDGHQQPSGGISRNFYTFEQACKTPFAHIHRSVKKPRIWKYLRHQKDIMLSHPPIREGAADLEVGFHSLTKLAILQQTYKVQAAMMDNNDNLRCVSQSYVDFQNKDTHPHITVPQHAVDTDQEVKYILQEQEAEEEKGQYLSNHYTAMIQSKPGISSRLKSMLMDVIDLGCQPWNSPSSPFMILSIASASERGSASRIPAIRSSYMIPSPEQITVSGVIPKAPQPVDEEILAHGPGILPASSSC</sequence>
<evidence type="ECO:0000313" key="2">
    <source>
        <dbReference type="Proteomes" id="UP001285441"/>
    </source>
</evidence>
<dbReference type="EMBL" id="JAULSW010000002">
    <property type="protein sequence ID" value="KAK3390696.1"/>
    <property type="molecule type" value="Genomic_DNA"/>
</dbReference>
<gene>
    <name evidence="1" type="ORF">B0H63DRAFT_507983</name>
</gene>
<dbReference type="AlphaFoldDB" id="A0AAE0U4I8"/>
<evidence type="ECO:0000313" key="1">
    <source>
        <dbReference type="EMBL" id="KAK3390696.1"/>
    </source>
</evidence>
<dbReference type="Proteomes" id="UP001285441">
    <property type="component" value="Unassembled WGS sequence"/>
</dbReference>
<accession>A0AAE0U4I8</accession>
<reference evidence="1" key="2">
    <citation type="submission" date="2023-06" db="EMBL/GenBank/DDBJ databases">
        <authorList>
            <consortium name="Lawrence Berkeley National Laboratory"/>
            <person name="Haridas S."/>
            <person name="Hensen N."/>
            <person name="Bonometti L."/>
            <person name="Westerberg I."/>
            <person name="Brannstrom I.O."/>
            <person name="Guillou S."/>
            <person name="Cros-Aarteil S."/>
            <person name="Calhoun S."/>
            <person name="Kuo A."/>
            <person name="Mondo S."/>
            <person name="Pangilinan J."/>
            <person name="Riley R."/>
            <person name="LaButti K."/>
            <person name="Andreopoulos B."/>
            <person name="Lipzen A."/>
            <person name="Chen C."/>
            <person name="Yanf M."/>
            <person name="Daum C."/>
            <person name="Ng V."/>
            <person name="Clum A."/>
            <person name="Steindorff A."/>
            <person name="Ohm R."/>
            <person name="Martin F."/>
            <person name="Silar P."/>
            <person name="Natvig D."/>
            <person name="Lalanne C."/>
            <person name="Gautier V."/>
            <person name="Ament-velasquez S.L."/>
            <person name="Kruys A."/>
            <person name="Hutchinson M.I."/>
            <person name="Powell A.J."/>
            <person name="Barry K."/>
            <person name="Miller A.N."/>
            <person name="Grigoriev I.V."/>
            <person name="Debuchy R."/>
            <person name="Gladieux P."/>
            <person name="Thoren M.H."/>
            <person name="Johannesson H."/>
        </authorList>
    </citation>
    <scope>NUCLEOTIDE SEQUENCE</scope>
    <source>
        <strain evidence="1">CBS 232.78</strain>
    </source>
</reference>
<name>A0AAE0U4I8_9PEZI</name>
<proteinExistence type="predicted"/>
<organism evidence="1 2">
    <name type="scientific">Podospora didyma</name>
    <dbReference type="NCBI Taxonomy" id="330526"/>
    <lineage>
        <taxon>Eukaryota</taxon>
        <taxon>Fungi</taxon>
        <taxon>Dikarya</taxon>
        <taxon>Ascomycota</taxon>
        <taxon>Pezizomycotina</taxon>
        <taxon>Sordariomycetes</taxon>
        <taxon>Sordariomycetidae</taxon>
        <taxon>Sordariales</taxon>
        <taxon>Podosporaceae</taxon>
        <taxon>Podospora</taxon>
    </lineage>
</organism>
<reference evidence="1" key="1">
    <citation type="journal article" date="2023" name="Mol. Phylogenet. Evol.">
        <title>Genome-scale phylogeny and comparative genomics of the fungal order Sordariales.</title>
        <authorList>
            <person name="Hensen N."/>
            <person name="Bonometti L."/>
            <person name="Westerberg I."/>
            <person name="Brannstrom I.O."/>
            <person name="Guillou S."/>
            <person name="Cros-Aarteil S."/>
            <person name="Calhoun S."/>
            <person name="Haridas S."/>
            <person name="Kuo A."/>
            <person name="Mondo S."/>
            <person name="Pangilinan J."/>
            <person name="Riley R."/>
            <person name="LaButti K."/>
            <person name="Andreopoulos B."/>
            <person name="Lipzen A."/>
            <person name="Chen C."/>
            <person name="Yan M."/>
            <person name="Daum C."/>
            <person name="Ng V."/>
            <person name="Clum A."/>
            <person name="Steindorff A."/>
            <person name="Ohm R.A."/>
            <person name="Martin F."/>
            <person name="Silar P."/>
            <person name="Natvig D.O."/>
            <person name="Lalanne C."/>
            <person name="Gautier V."/>
            <person name="Ament-Velasquez S.L."/>
            <person name="Kruys A."/>
            <person name="Hutchinson M.I."/>
            <person name="Powell A.J."/>
            <person name="Barry K."/>
            <person name="Miller A.N."/>
            <person name="Grigoriev I.V."/>
            <person name="Debuchy R."/>
            <person name="Gladieux P."/>
            <person name="Hiltunen Thoren M."/>
            <person name="Johannesson H."/>
        </authorList>
    </citation>
    <scope>NUCLEOTIDE SEQUENCE</scope>
    <source>
        <strain evidence="1">CBS 232.78</strain>
    </source>
</reference>
<keyword evidence="2" id="KW-1185">Reference proteome</keyword>